<keyword evidence="2 6" id="KW-0413">Isomerase</keyword>
<dbReference type="AlphaFoldDB" id="A0A1C2J9X4"/>
<dbReference type="GO" id="GO:0160140">
    <property type="term" value="F:23S rRNA pseudouridine(1911/1915/1917) synthase activity"/>
    <property type="evidence" value="ECO:0007669"/>
    <property type="project" value="UniProtKB-EC"/>
</dbReference>
<dbReference type="CDD" id="cd02869">
    <property type="entry name" value="PseudoU_synth_RluA_like"/>
    <property type="match status" value="1"/>
</dbReference>
<feature type="active site" evidence="4">
    <location>
        <position position="139"/>
    </location>
</feature>
<dbReference type="Pfam" id="PF01479">
    <property type="entry name" value="S4"/>
    <property type="match status" value="1"/>
</dbReference>
<evidence type="ECO:0000313" key="10">
    <source>
        <dbReference type="Proteomes" id="UP000094893"/>
    </source>
</evidence>
<dbReference type="InterPro" id="IPR006224">
    <property type="entry name" value="PsdUridine_synth_RluA-like_CS"/>
</dbReference>
<comment type="catalytic activity">
    <reaction evidence="3">
        <text>uridine(1911/1915/1917) in 23S rRNA = pseudouridine(1911/1915/1917) in 23S rRNA</text>
        <dbReference type="Rhea" id="RHEA:42524"/>
        <dbReference type="Rhea" id="RHEA-COMP:10097"/>
        <dbReference type="Rhea" id="RHEA-COMP:10098"/>
        <dbReference type="ChEBI" id="CHEBI:65314"/>
        <dbReference type="ChEBI" id="CHEBI:65315"/>
        <dbReference type="EC" id="5.4.99.23"/>
    </reaction>
</comment>
<dbReference type="Gene3D" id="3.10.290.10">
    <property type="entry name" value="RNA-binding S4 domain"/>
    <property type="match status" value="1"/>
</dbReference>
<dbReference type="PROSITE" id="PS50889">
    <property type="entry name" value="S4"/>
    <property type="match status" value="1"/>
</dbReference>
<dbReference type="InterPro" id="IPR002942">
    <property type="entry name" value="S4_RNA-bd"/>
</dbReference>
<name>A0A1C2J9X4_ACITH</name>
<dbReference type="CDD" id="cd00165">
    <property type="entry name" value="S4"/>
    <property type="match status" value="1"/>
</dbReference>
<evidence type="ECO:0000256" key="5">
    <source>
        <dbReference type="PROSITE-ProRule" id="PRU00182"/>
    </source>
</evidence>
<keyword evidence="5" id="KW-0694">RNA-binding</keyword>
<evidence type="ECO:0000313" key="11">
    <source>
        <dbReference type="Proteomes" id="UP000095008"/>
    </source>
</evidence>
<dbReference type="NCBIfam" id="NF008385">
    <property type="entry name" value="PRK11180.1"/>
    <property type="match status" value="1"/>
</dbReference>
<dbReference type="EC" id="5.4.99.-" evidence="6"/>
<dbReference type="InterPro" id="IPR020103">
    <property type="entry name" value="PsdUridine_synth_cat_dom_sf"/>
</dbReference>
<evidence type="ECO:0000259" key="7">
    <source>
        <dbReference type="SMART" id="SM00363"/>
    </source>
</evidence>
<dbReference type="GO" id="GO:0000455">
    <property type="term" value="P:enzyme-directed rRNA pseudouridine synthesis"/>
    <property type="evidence" value="ECO:0007669"/>
    <property type="project" value="TreeGrafter"/>
</dbReference>
<dbReference type="InterPro" id="IPR006145">
    <property type="entry name" value="PsdUridine_synth_RsuA/RluA"/>
</dbReference>
<dbReference type="InterPro" id="IPR006225">
    <property type="entry name" value="PsdUridine_synth_RluC/D"/>
</dbReference>
<evidence type="ECO:0000256" key="6">
    <source>
        <dbReference type="RuleBase" id="RU362028"/>
    </source>
</evidence>
<protein>
    <recommendedName>
        <fullName evidence="6">Pseudouridine synthase</fullName>
        <ecNumber evidence="6">5.4.99.-</ecNumber>
    </recommendedName>
</protein>
<gene>
    <name evidence="8" type="ORF">A6M23_12140</name>
    <name evidence="9" type="ORF">A6P07_06415</name>
</gene>
<evidence type="ECO:0000256" key="3">
    <source>
        <dbReference type="ARBA" id="ARBA00036882"/>
    </source>
</evidence>
<dbReference type="PANTHER" id="PTHR21600:SF44">
    <property type="entry name" value="RIBOSOMAL LARGE SUBUNIT PSEUDOURIDINE SYNTHASE D"/>
    <property type="match status" value="1"/>
</dbReference>
<dbReference type="Proteomes" id="UP000095008">
    <property type="component" value="Unassembled WGS sequence"/>
</dbReference>
<proteinExistence type="inferred from homology"/>
<reference evidence="9 10" key="1">
    <citation type="journal article" date="2016" name="Int. J. Mol. Sci.">
        <title>Comparative genomics of the extreme acidophile Acidithiobacillus thiooxidans reveals intraspecific divergence and niche adaptation.</title>
        <authorList>
            <person name="Zhang X."/>
            <person name="Feng X."/>
            <person name="Tao J."/>
            <person name="Ma L."/>
            <person name="Xiao Y."/>
            <person name="Liang Y."/>
            <person name="Liu X."/>
            <person name="Yin H."/>
        </authorList>
    </citation>
    <scope>NUCLEOTIDE SEQUENCE [LARGE SCALE GENOMIC DNA]</scope>
    <source>
        <strain evidence="9 10">A02</strain>
        <strain evidence="8">DXS-W</strain>
    </source>
</reference>
<dbReference type="InterPro" id="IPR036986">
    <property type="entry name" value="S4_RNA-bd_sf"/>
</dbReference>
<sequence>MSDDTTGLPMILPVDQAGERLDAVLSGLLPDISRSRIQTLLKDGHIRVNGAVEKPSLRIQGGEAVNIDWPESEPSVWLAQDIPLHIMYEDAHILVLHKPAGQLTHPGAGHADGTLVNGVLAHLPENAYLPRGGIVHRLDKDTTGLLVVAKTEMARQSLIDQLGDHTMHREYLALVNGPMTGGGRVDEPIGRHAHDRLRMTVRADGRPAQTDFRLVERFPRHSFLRLRLATGRTHQIRVHMTHIGHPLVGDPVYGGRMSVPQGLDAEGLAYWQQFRRQALHAWRLKLYHPETEELMSWESPLPEEMEKLLDLLRQARRAH</sequence>
<comment type="caution">
    <text evidence="9">The sequence shown here is derived from an EMBL/GenBank/DDBJ whole genome shotgun (WGS) entry which is preliminary data.</text>
</comment>
<dbReference type="InterPro" id="IPR050188">
    <property type="entry name" value="RluA_PseudoU_synthase"/>
</dbReference>
<dbReference type="STRING" id="930.GCA_002079865_00571"/>
<dbReference type="PROSITE" id="PS01129">
    <property type="entry name" value="PSI_RLU"/>
    <property type="match status" value="1"/>
</dbReference>
<keyword evidence="11" id="KW-1185">Reference proteome</keyword>
<dbReference type="PANTHER" id="PTHR21600">
    <property type="entry name" value="MITOCHONDRIAL RNA PSEUDOURIDINE SYNTHASE"/>
    <property type="match status" value="1"/>
</dbReference>
<dbReference type="Pfam" id="PF00849">
    <property type="entry name" value="PseudoU_synth_2"/>
    <property type="match status" value="1"/>
</dbReference>
<dbReference type="EMBL" id="LWSA01000077">
    <property type="protein sequence ID" value="OCX74129.1"/>
    <property type="molecule type" value="Genomic_DNA"/>
</dbReference>
<dbReference type="EMBL" id="LWRY01000140">
    <property type="protein sequence ID" value="OCX71270.1"/>
    <property type="molecule type" value="Genomic_DNA"/>
</dbReference>
<dbReference type="eggNOG" id="COG0564">
    <property type="taxonomic scope" value="Bacteria"/>
</dbReference>
<dbReference type="SUPFAM" id="SSF55120">
    <property type="entry name" value="Pseudouridine synthase"/>
    <property type="match status" value="1"/>
</dbReference>
<comment type="catalytic activity">
    <reaction evidence="6">
        <text>a uridine in RNA = a pseudouridine in RNA</text>
        <dbReference type="Rhea" id="RHEA:48348"/>
        <dbReference type="Rhea" id="RHEA-COMP:12068"/>
        <dbReference type="Rhea" id="RHEA-COMP:12069"/>
        <dbReference type="ChEBI" id="CHEBI:65314"/>
        <dbReference type="ChEBI" id="CHEBI:65315"/>
    </reaction>
</comment>
<evidence type="ECO:0000256" key="4">
    <source>
        <dbReference type="PIRSR" id="PIRSR606225-1"/>
    </source>
</evidence>
<evidence type="ECO:0000313" key="9">
    <source>
        <dbReference type="EMBL" id="OCX74129.1"/>
    </source>
</evidence>
<feature type="domain" description="RNA-binding S4" evidence="7">
    <location>
        <begin position="19"/>
        <end position="83"/>
    </location>
</feature>
<dbReference type="RefSeq" id="WP_024893556.1">
    <property type="nucleotide sequence ID" value="NZ_LWRY01000140.1"/>
</dbReference>
<evidence type="ECO:0000256" key="1">
    <source>
        <dbReference type="ARBA" id="ARBA00010876"/>
    </source>
</evidence>
<dbReference type="SMART" id="SM00363">
    <property type="entry name" value="S4"/>
    <property type="match status" value="1"/>
</dbReference>
<evidence type="ECO:0000256" key="2">
    <source>
        <dbReference type="ARBA" id="ARBA00023235"/>
    </source>
</evidence>
<dbReference type="Gene3D" id="3.30.2350.10">
    <property type="entry name" value="Pseudouridine synthase"/>
    <property type="match status" value="1"/>
</dbReference>
<organism evidence="9 10">
    <name type="scientific">Acidithiobacillus thiooxidans</name>
    <name type="common">Thiobacillus thiooxidans</name>
    <dbReference type="NCBI Taxonomy" id="930"/>
    <lineage>
        <taxon>Bacteria</taxon>
        <taxon>Pseudomonadati</taxon>
        <taxon>Pseudomonadota</taxon>
        <taxon>Acidithiobacillia</taxon>
        <taxon>Acidithiobacillales</taxon>
        <taxon>Acidithiobacillaceae</taxon>
        <taxon>Acidithiobacillus</taxon>
    </lineage>
</organism>
<comment type="function">
    <text evidence="6">Responsible for synthesis of pseudouridine from uracil.</text>
</comment>
<evidence type="ECO:0000313" key="8">
    <source>
        <dbReference type="EMBL" id="OCX71270.1"/>
    </source>
</evidence>
<dbReference type="OrthoDB" id="5289274at2"/>
<dbReference type="SUPFAM" id="SSF55174">
    <property type="entry name" value="Alpha-L RNA-binding motif"/>
    <property type="match status" value="1"/>
</dbReference>
<comment type="similarity">
    <text evidence="1 6">Belongs to the pseudouridine synthase RluA family.</text>
</comment>
<dbReference type="Proteomes" id="UP000094893">
    <property type="component" value="Unassembled WGS sequence"/>
</dbReference>
<dbReference type="GO" id="GO:0003723">
    <property type="term" value="F:RNA binding"/>
    <property type="evidence" value="ECO:0007669"/>
    <property type="project" value="UniProtKB-KW"/>
</dbReference>
<dbReference type="NCBIfam" id="TIGR00005">
    <property type="entry name" value="rluA_subfam"/>
    <property type="match status" value="1"/>
</dbReference>
<accession>A0A1C2J9X4</accession>